<dbReference type="AlphaFoldDB" id="A0A060SZD8"/>
<evidence type="ECO:0000313" key="4">
    <source>
        <dbReference type="EMBL" id="CDP34190.1"/>
    </source>
</evidence>
<accession>A0A060SZD8</accession>
<evidence type="ECO:0000256" key="1">
    <source>
        <dbReference type="ARBA" id="ARBA00023002"/>
    </source>
</evidence>
<gene>
    <name evidence="4" type="ORF">GNLVRS02_ARAD1C06732g</name>
</gene>
<organism evidence="4">
    <name type="scientific">Blastobotrys adeninivorans</name>
    <name type="common">Yeast</name>
    <name type="synonym">Arxula adeninivorans</name>
    <dbReference type="NCBI Taxonomy" id="409370"/>
    <lineage>
        <taxon>Eukaryota</taxon>
        <taxon>Fungi</taxon>
        <taxon>Dikarya</taxon>
        <taxon>Ascomycota</taxon>
        <taxon>Saccharomycotina</taxon>
        <taxon>Dipodascomycetes</taxon>
        <taxon>Dipodascales</taxon>
        <taxon>Trichomonascaceae</taxon>
        <taxon>Blastobotrys</taxon>
    </lineage>
</organism>
<comment type="similarity">
    <text evidence="2">Belongs to the NAD(P)-dependent epimerase/dehydratase family. Dihydroflavonol-4-reductase subfamily.</text>
</comment>
<evidence type="ECO:0000259" key="3">
    <source>
        <dbReference type="Pfam" id="PF01370"/>
    </source>
</evidence>
<dbReference type="InterPro" id="IPR050425">
    <property type="entry name" value="NAD(P)_dehydrat-like"/>
</dbReference>
<dbReference type="PANTHER" id="PTHR10366:SF564">
    <property type="entry name" value="STEROL-4-ALPHA-CARBOXYLATE 3-DEHYDROGENASE, DECARBOXYLATING"/>
    <property type="match status" value="1"/>
</dbReference>
<name>A0A060SZD8_BLAAD</name>
<dbReference type="InterPro" id="IPR036291">
    <property type="entry name" value="NAD(P)-bd_dom_sf"/>
</dbReference>
<dbReference type="Pfam" id="PF01370">
    <property type="entry name" value="Epimerase"/>
    <property type="match status" value="1"/>
</dbReference>
<dbReference type="EMBL" id="HG937693">
    <property type="protein sequence ID" value="CDP34190.1"/>
    <property type="molecule type" value="Genomic_DNA"/>
</dbReference>
<feature type="domain" description="NAD-dependent epimerase/dehydratase" evidence="3">
    <location>
        <begin position="7"/>
        <end position="148"/>
    </location>
</feature>
<protein>
    <submittedName>
        <fullName evidence="4">ARAD1C06732p</fullName>
    </submittedName>
</protein>
<reference evidence="4" key="1">
    <citation type="submission" date="2014-02" db="EMBL/GenBank/DDBJ databases">
        <authorList>
            <person name="Genoscope - CEA"/>
        </authorList>
    </citation>
    <scope>NUCLEOTIDE SEQUENCE</scope>
    <source>
        <strain evidence="4">LS3</strain>
    </source>
</reference>
<keyword evidence="1" id="KW-0560">Oxidoreductase</keyword>
<sequence length="355" mass="39182">MDDRGTVLLTGASGYVGAHVLHCLLSHDYQVIAAVRNVCQARVHFAHLLETYSSTLAFVQTLDLCRPGALDPVLKLNPGIHHVIHLACPNYSYPGAAKADEEMFAPSEAVNSNLINSIHSHGHGVRAVVIGSCFHAMMNDPPRFEDPSKTYSARDINPITKERARLDAQSARAATRAFAEAAAWRSYTEILGSSFSLITIALPLLLGPPLHNISTYQQDSALWYIQSLLEASNRPTSPVNHEPLAPLSIPFYIDVRMAALAFVRAIEARYCTTTRWFVACSNISPQHIVDVLHEKLPPHRRQNLPQGNQGSGDQEIIKQCGFDPSDTEELIGNHNRIDLHTTIADTVDRLLEFET</sequence>
<evidence type="ECO:0000256" key="2">
    <source>
        <dbReference type="ARBA" id="ARBA00023445"/>
    </source>
</evidence>
<proteinExistence type="inferred from homology"/>
<dbReference type="Gene3D" id="3.40.50.720">
    <property type="entry name" value="NAD(P)-binding Rossmann-like Domain"/>
    <property type="match status" value="1"/>
</dbReference>
<dbReference type="PANTHER" id="PTHR10366">
    <property type="entry name" value="NAD DEPENDENT EPIMERASE/DEHYDRATASE"/>
    <property type="match status" value="1"/>
</dbReference>
<reference evidence="4" key="2">
    <citation type="submission" date="2014-06" db="EMBL/GenBank/DDBJ databases">
        <title>The complete genome of Blastobotrys (Arxula) adeninivorans LS3 - a yeast of biotechnological interest.</title>
        <authorList>
            <person name="Kunze G."/>
            <person name="Gaillardin C."/>
            <person name="Czernicka M."/>
            <person name="Durrens P."/>
            <person name="Martin T."/>
            <person name="Boer E."/>
            <person name="Gabaldon T."/>
            <person name="Cruz J."/>
            <person name="Talla E."/>
            <person name="Marck C."/>
            <person name="Goffeau A."/>
            <person name="Barbe V."/>
            <person name="Baret P."/>
            <person name="Baronian K."/>
            <person name="Beier S."/>
            <person name="Bleykasten C."/>
            <person name="Bode R."/>
            <person name="Casaregola S."/>
            <person name="Despons L."/>
            <person name="Fairhead C."/>
            <person name="Giersberg M."/>
            <person name="Gierski P."/>
            <person name="Hahnel U."/>
            <person name="Hartmann A."/>
            <person name="Jankowska D."/>
            <person name="Jubin C."/>
            <person name="Jung P."/>
            <person name="Lafontaine I."/>
            <person name="Leh-Louis V."/>
            <person name="Lemaire M."/>
            <person name="Marcet-Houben M."/>
            <person name="Mascher M."/>
            <person name="Morel G."/>
            <person name="Richard G.-F."/>
            <person name="Riechen J."/>
            <person name="Sacerdot C."/>
            <person name="Sarkar A."/>
            <person name="Savel G."/>
            <person name="Schacherer J."/>
            <person name="Sherman D."/>
            <person name="Straub M.-L."/>
            <person name="Stein N."/>
            <person name="Thierry A."/>
            <person name="Trautwein-Schult A."/>
            <person name="Westhof E."/>
            <person name="Worch S."/>
            <person name="Dujon B."/>
            <person name="Souciet J.-L."/>
            <person name="Wincker P."/>
            <person name="Scholz U."/>
            <person name="Neuveglise N."/>
        </authorList>
    </citation>
    <scope>NUCLEOTIDE SEQUENCE</scope>
    <source>
        <strain evidence="4">LS3</strain>
    </source>
</reference>
<dbReference type="GO" id="GO:0016616">
    <property type="term" value="F:oxidoreductase activity, acting on the CH-OH group of donors, NAD or NADP as acceptor"/>
    <property type="evidence" value="ECO:0007669"/>
    <property type="project" value="TreeGrafter"/>
</dbReference>
<dbReference type="SUPFAM" id="SSF51735">
    <property type="entry name" value="NAD(P)-binding Rossmann-fold domains"/>
    <property type="match status" value="1"/>
</dbReference>
<dbReference type="InterPro" id="IPR001509">
    <property type="entry name" value="Epimerase_deHydtase"/>
</dbReference>
<dbReference type="PhylomeDB" id="A0A060SZD8"/>